<evidence type="ECO:0008006" key="3">
    <source>
        <dbReference type="Google" id="ProtNLM"/>
    </source>
</evidence>
<dbReference type="RefSeq" id="WP_256335721.1">
    <property type="nucleotide sequence ID" value="NZ_FNPC01000007.1"/>
</dbReference>
<keyword evidence="2" id="KW-1185">Reference proteome</keyword>
<evidence type="ECO:0000313" key="1">
    <source>
        <dbReference type="EMBL" id="SDY65747.1"/>
    </source>
</evidence>
<dbReference type="EMBL" id="FNPC01000007">
    <property type="protein sequence ID" value="SDY65747.1"/>
    <property type="molecule type" value="Genomic_DNA"/>
</dbReference>
<dbReference type="AlphaFoldDB" id="A0A1H3LMH1"/>
<dbReference type="SUPFAM" id="SSF50118">
    <property type="entry name" value="Cell growth inhibitor/plasmid maintenance toxic component"/>
    <property type="match status" value="1"/>
</dbReference>
<reference evidence="2" key="1">
    <citation type="submission" date="2016-10" db="EMBL/GenBank/DDBJ databases">
        <authorList>
            <person name="Varghese N."/>
            <person name="Submissions S."/>
        </authorList>
    </citation>
    <scope>NUCLEOTIDE SEQUENCE [LARGE SCALE GENOMIC DNA]</scope>
    <source>
        <strain evidence="2">DC30,IBRC 10041,KCTC 4046</strain>
    </source>
</reference>
<proteinExistence type="predicted"/>
<accession>A0A1H3LMH1</accession>
<sequence length="118" mass="12778">MADRGTVLWAPDPFKTDGGNPRPWLVVSGGRMPYPDEESIAVAFTTQSHHAGSFAVPSEAWIRGEPGQQSFVLPWTVATLKDDLHVVGQQGSITDEFTEQVTTATISYLDNSEASDSL</sequence>
<name>A0A1H3LMH1_9EURY</name>
<gene>
    <name evidence="1" type="ORF">SAMN05216564_107150</name>
</gene>
<protein>
    <recommendedName>
        <fullName evidence="3">PemK-like, MazF-like toxin of type II toxin-antitoxin system</fullName>
    </recommendedName>
</protein>
<organism evidence="1 2">
    <name type="scientific">Halopenitus persicus</name>
    <dbReference type="NCBI Taxonomy" id="1048396"/>
    <lineage>
        <taxon>Archaea</taxon>
        <taxon>Methanobacteriati</taxon>
        <taxon>Methanobacteriota</taxon>
        <taxon>Stenosarchaea group</taxon>
        <taxon>Halobacteria</taxon>
        <taxon>Halobacteriales</taxon>
        <taxon>Haloferacaceae</taxon>
        <taxon>Halopenitus</taxon>
    </lineage>
</organism>
<dbReference type="Proteomes" id="UP000199079">
    <property type="component" value="Unassembled WGS sequence"/>
</dbReference>
<evidence type="ECO:0000313" key="2">
    <source>
        <dbReference type="Proteomes" id="UP000199079"/>
    </source>
</evidence>